<dbReference type="AlphaFoldDB" id="A0A2Z7BP33"/>
<dbReference type="PANTHER" id="PTHR48412">
    <property type="entry name" value="ARM REPEAT SUPERFAMILY PROTEIN"/>
    <property type="match status" value="1"/>
</dbReference>
<feature type="region of interest" description="Disordered" evidence="2">
    <location>
        <begin position="1002"/>
        <end position="1117"/>
    </location>
</feature>
<comment type="similarity">
    <text evidence="1">Belongs to the RRP12 family.</text>
</comment>
<dbReference type="Proteomes" id="UP000250235">
    <property type="component" value="Unassembled WGS sequence"/>
</dbReference>
<organism evidence="5 6">
    <name type="scientific">Dorcoceras hygrometricum</name>
    <dbReference type="NCBI Taxonomy" id="472368"/>
    <lineage>
        <taxon>Eukaryota</taxon>
        <taxon>Viridiplantae</taxon>
        <taxon>Streptophyta</taxon>
        <taxon>Embryophyta</taxon>
        <taxon>Tracheophyta</taxon>
        <taxon>Spermatophyta</taxon>
        <taxon>Magnoliopsida</taxon>
        <taxon>eudicotyledons</taxon>
        <taxon>Gunneridae</taxon>
        <taxon>Pentapetalae</taxon>
        <taxon>asterids</taxon>
        <taxon>lamiids</taxon>
        <taxon>Lamiales</taxon>
        <taxon>Gesneriaceae</taxon>
        <taxon>Didymocarpoideae</taxon>
        <taxon>Trichosporeae</taxon>
        <taxon>Loxocarpinae</taxon>
        <taxon>Dorcoceras</taxon>
    </lineage>
</organism>
<dbReference type="InterPro" id="IPR057860">
    <property type="entry name" value="HEAT_RRP12_N"/>
</dbReference>
<feature type="compositionally biased region" description="Basic and acidic residues" evidence="2">
    <location>
        <begin position="1032"/>
        <end position="1071"/>
    </location>
</feature>
<dbReference type="InterPro" id="IPR011989">
    <property type="entry name" value="ARM-like"/>
</dbReference>
<name>A0A2Z7BP33_9LAMI</name>
<dbReference type="OrthoDB" id="2192888at2759"/>
<accession>A0A2Z7BP33</accession>
<feature type="compositionally biased region" description="Basic and acidic residues" evidence="2">
    <location>
        <begin position="1007"/>
        <end position="1022"/>
    </location>
</feature>
<feature type="compositionally biased region" description="Basic residues" evidence="2">
    <location>
        <begin position="1072"/>
        <end position="1082"/>
    </location>
</feature>
<dbReference type="Gene3D" id="1.25.10.10">
    <property type="entry name" value="Leucine-rich Repeat Variant"/>
    <property type="match status" value="1"/>
</dbReference>
<proteinExistence type="inferred from homology"/>
<dbReference type="EMBL" id="KV003899">
    <property type="protein sequence ID" value="KZV36353.1"/>
    <property type="molecule type" value="Genomic_DNA"/>
</dbReference>
<feature type="compositionally biased region" description="Basic residues" evidence="2">
    <location>
        <begin position="1108"/>
        <end position="1117"/>
    </location>
</feature>
<dbReference type="Pfam" id="PF08161">
    <property type="entry name" value="RRP12_HEAT"/>
    <property type="match status" value="1"/>
</dbReference>
<dbReference type="Pfam" id="PF25772">
    <property type="entry name" value="HEAT_RRP12_N"/>
    <property type="match status" value="1"/>
</dbReference>
<keyword evidence="6" id="KW-1185">Reference proteome</keyword>
<evidence type="ECO:0000256" key="2">
    <source>
        <dbReference type="SAM" id="MobiDB-lite"/>
    </source>
</evidence>
<dbReference type="InterPro" id="IPR016024">
    <property type="entry name" value="ARM-type_fold"/>
</dbReference>
<dbReference type="PANTHER" id="PTHR48412:SF1">
    <property type="entry name" value="ARM REPEAT SUPERFAMILY PROTEIN"/>
    <property type="match status" value="1"/>
</dbReference>
<evidence type="ECO:0000313" key="5">
    <source>
        <dbReference type="EMBL" id="KZV36353.1"/>
    </source>
</evidence>
<evidence type="ECO:0000256" key="1">
    <source>
        <dbReference type="ARBA" id="ARBA00007690"/>
    </source>
</evidence>
<evidence type="ECO:0000259" key="4">
    <source>
        <dbReference type="Pfam" id="PF25772"/>
    </source>
</evidence>
<feature type="domain" description="RRP12 N-terminal HEAT" evidence="4">
    <location>
        <begin position="7"/>
        <end position="287"/>
    </location>
</feature>
<dbReference type="SUPFAM" id="SSF48371">
    <property type="entry name" value="ARM repeat"/>
    <property type="match status" value="2"/>
</dbReference>
<gene>
    <name evidence="5" type="ORF">F511_03794</name>
</gene>
<feature type="compositionally biased region" description="Polar residues" evidence="2">
    <location>
        <begin position="1097"/>
        <end position="1106"/>
    </location>
</feature>
<sequence length="1117" mass="123583">MDDEIAETSQIFHANSDICQQLLARYSHSSADQHRHLCATAAATRSIIQSSSLPLSPISYFAATITSLSSSKSLDSTALAALTSLLSITIPLVSRGEIRPEKADVAVGVLVGLVEDSGSNLGTSSVRAVLKAVGILVTDFCNLDDCKSVELGFEWLLRYCIDKRPKVRKCAQDCLLAVIKSLGSSAVSKKASRLIYLSVKEHMPLAAKITTTGIIDNSINDTVLHPDYQDVLHLLNVMKLVAPYLSVKILTRSLSQLLKILKSPCSALARPVFEVVLAIFENSEPEVIVPIAEDIFESLVPFITLGEKNSVETAVLAATLIKTALCKLRDGNLHKSITYLPQVTESMIGLLSSEANISSQAAETFRELINHLIDGKSLLIIKTQEIEDKSVHNEEFVAAKSICTAFFSVLRTSCKIPNQHFLSVLAHLFLKLGDAAYMFVEGIILKLADLMNTCSSSASEIIHLRDCIGSAVVAMGPEKILELIPISLGENDFSCSNNWLIPILKKNIVGSSLQFFMEHIIPLAESFEQASVKVKKSVIGQDLQAYFRGCWELLPAFCRQPNDTCQSFDTLASLLIALLKKDSFMLENIAISLQELVNQNKKVLAFDQRSEELTEVQNTGIIDVFAEDLKTRKLYSRKIAKKNLKVLASCSKDLLQALVNVLFESPPETHKHLKGAIGCLVSICDSSETKQTFMDSLKKFQLLDDMGDHGKIENETVVPGDREQGGAFSVGTETKRHLILDLASCFVDVSDEDLVKLLFCVIKCSLQSTDEFGQTEAYQILCRILEKHSWFCSSQFAVVMDLLSGVKSSANIELLKSRFACFQTLLIQAIMSNEEGRKAAYDTINAISSKLQKSSDATCEAPYKKFLSMIIGYLSGSSPHIKSGVVSALSVLVYNDPDICLTVPDMFPSVMELLHTKAIEIIKAVLGFVKVFVSSLKPNDLQNFLPDIVDGILRWSSVSRHHFKTKVTVILEIVMRKCGVPSVKALTPDKYKDYVQGVVMNRRGKTSSKEIESSEAKPDHPDSFPTGQHKRKWEESTKNEEGPVRPWKRKDDRKQRFGKSSRESGHSDSRNQPKRRQQHYKKNFSVGKNLKGKKHQVNNPRQTVVSKFSKHNKVGKS</sequence>
<feature type="domain" description="RRP12 HEAT" evidence="3">
    <location>
        <begin position="352"/>
        <end position="662"/>
    </location>
</feature>
<evidence type="ECO:0000313" key="6">
    <source>
        <dbReference type="Proteomes" id="UP000250235"/>
    </source>
</evidence>
<evidence type="ECO:0000259" key="3">
    <source>
        <dbReference type="Pfam" id="PF08161"/>
    </source>
</evidence>
<reference evidence="5 6" key="1">
    <citation type="journal article" date="2015" name="Proc. Natl. Acad. Sci. U.S.A.">
        <title>The resurrection genome of Boea hygrometrica: A blueprint for survival of dehydration.</title>
        <authorList>
            <person name="Xiao L."/>
            <person name="Yang G."/>
            <person name="Zhang L."/>
            <person name="Yang X."/>
            <person name="Zhao S."/>
            <person name="Ji Z."/>
            <person name="Zhou Q."/>
            <person name="Hu M."/>
            <person name="Wang Y."/>
            <person name="Chen M."/>
            <person name="Xu Y."/>
            <person name="Jin H."/>
            <person name="Xiao X."/>
            <person name="Hu G."/>
            <person name="Bao F."/>
            <person name="Hu Y."/>
            <person name="Wan P."/>
            <person name="Li L."/>
            <person name="Deng X."/>
            <person name="Kuang T."/>
            <person name="Xiang C."/>
            <person name="Zhu J.K."/>
            <person name="Oliver M.J."/>
            <person name="He Y."/>
        </authorList>
    </citation>
    <scope>NUCLEOTIDE SEQUENCE [LARGE SCALE GENOMIC DNA]</scope>
    <source>
        <strain evidence="6">cv. XS01</strain>
    </source>
</reference>
<protein>
    <submittedName>
        <fullName evidence="5">Uncharacterized protein</fullName>
    </submittedName>
</protein>
<dbReference type="InterPro" id="IPR012978">
    <property type="entry name" value="HEAT_RRP12"/>
</dbReference>